<dbReference type="CDD" id="cd14007">
    <property type="entry name" value="STKc_Aurora"/>
    <property type="match status" value="1"/>
</dbReference>
<evidence type="ECO:0000256" key="5">
    <source>
        <dbReference type="ARBA" id="ARBA00022840"/>
    </source>
</evidence>
<dbReference type="PROSITE" id="PS00107">
    <property type="entry name" value="PROTEIN_KINASE_ATP"/>
    <property type="match status" value="1"/>
</dbReference>
<evidence type="ECO:0000259" key="12">
    <source>
        <dbReference type="PROSITE" id="PS50011"/>
    </source>
</evidence>
<evidence type="ECO:0000256" key="8">
    <source>
        <dbReference type="PIRSR" id="PIRSR630616-3"/>
    </source>
</evidence>
<evidence type="ECO:0000256" key="10">
    <source>
        <dbReference type="RuleBase" id="RU000304"/>
    </source>
</evidence>
<evidence type="ECO:0000256" key="9">
    <source>
        <dbReference type="PROSITE-ProRule" id="PRU10141"/>
    </source>
</evidence>
<keyword evidence="3 7" id="KW-0547">Nucleotide-binding</keyword>
<feature type="domain" description="Protein kinase" evidence="12">
    <location>
        <begin position="152"/>
        <end position="399"/>
    </location>
</feature>
<evidence type="ECO:0000256" key="2">
    <source>
        <dbReference type="ARBA" id="ARBA00022679"/>
    </source>
</evidence>
<dbReference type="PROSITE" id="PS00108">
    <property type="entry name" value="PROTEIN_KINASE_ST"/>
    <property type="match status" value="1"/>
</dbReference>
<feature type="binding site" evidence="7">
    <location>
        <position position="294"/>
    </location>
    <ligand>
        <name>ATP</name>
        <dbReference type="ChEBI" id="CHEBI:30616"/>
    </ligand>
</feature>
<proteinExistence type="inferred from homology"/>
<feature type="active site" description="Proton acceptor" evidence="6">
    <location>
        <position position="277"/>
    </location>
</feature>
<keyword evidence="1 10" id="KW-0723">Serine/threonine-protein kinase</keyword>
<keyword evidence="2 11" id="KW-0808">Transferase</keyword>
<comment type="similarity">
    <text evidence="11">Belongs to the protein kinase superfamily. Ser/Thr protein kinase family. Aurora subfamily.</text>
</comment>
<dbReference type="SMART" id="SM00220">
    <property type="entry name" value="S_TKc"/>
    <property type="match status" value="1"/>
</dbReference>
<dbReference type="GO" id="GO:0004674">
    <property type="term" value="F:protein serine/threonine kinase activity"/>
    <property type="evidence" value="ECO:0007669"/>
    <property type="project" value="UniProtKB-KW"/>
</dbReference>
<comment type="caution">
    <text evidence="13">The sequence shown here is derived from an EMBL/GenBank/DDBJ whole genome shotgun (WGS) entry which is preliminary data.</text>
</comment>
<evidence type="ECO:0000256" key="1">
    <source>
        <dbReference type="ARBA" id="ARBA00022527"/>
    </source>
</evidence>
<evidence type="ECO:0000256" key="3">
    <source>
        <dbReference type="ARBA" id="ARBA00022741"/>
    </source>
</evidence>
<dbReference type="Proteomes" id="UP000692954">
    <property type="component" value="Unassembled WGS sequence"/>
</dbReference>
<sequence>MNNPYQPYRPYSRLPNTSIHNPNIMNYVDSVLSKSRNNYASVQLDSQPRYQPYQTNLNKTDTDLKNKSNSPIILSQKSMVIQPTLKSKYDYQSPKKIESLSHQQDIPLVIQLIPQMSNVKEEQTQKQVSTPLNQTSSSIKIPEKPKAKYKNFDIIKKLGDGQYSEVFLAKHIETGFLVALKVIQKAQIIKENMQAQLAWEIKIQYLLEHPNITRLYTFFQTPTEIVLVLEYCSHGQLNTLQQIQPMKKFQERIAVQYVQQITFALMYIHNQDVIHRDIKPDNILLSFGQVKLADFSFCVYSPDEDRQTQCGTIIYASPQILEGETYDKKSDIWGLGVLTYELCFGKPPWKENQQELMKTACFMIPYTASRDLKDFIENLMKRLSRDRFTAQQAYNHAWLQRIAQIVPYYITNNQSLFL</sequence>
<evidence type="ECO:0000256" key="11">
    <source>
        <dbReference type="RuleBase" id="RU367134"/>
    </source>
</evidence>
<dbReference type="PROSITE" id="PS50011">
    <property type="entry name" value="PROTEIN_KINASE_DOM"/>
    <property type="match status" value="1"/>
</dbReference>
<dbReference type="Pfam" id="PF00069">
    <property type="entry name" value="Pkinase"/>
    <property type="match status" value="1"/>
</dbReference>
<evidence type="ECO:0000256" key="7">
    <source>
        <dbReference type="PIRSR" id="PIRSR630616-2"/>
    </source>
</evidence>
<reference evidence="13" key="1">
    <citation type="submission" date="2021-01" db="EMBL/GenBank/DDBJ databases">
        <authorList>
            <consortium name="Genoscope - CEA"/>
            <person name="William W."/>
        </authorList>
    </citation>
    <scope>NUCLEOTIDE SEQUENCE</scope>
</reference>
<keyword evidence="5 7" id="KW-0067">ATP-binding</keyword>
<dbReference type="InterPro" id="IPR017441">
    <property type="entry name" value="Protein_kinase_ATP_BS"/>
</dbReference>
<dbReference type="GO" id="GO:0005524">
    <property type="term" value="F:ATP binding"/>
    <property type="evidence" value="ECO:0007669"/>
    <property type="project" value="UniProtKB-UniRule"/>
</dbReference>
<evidence type="ECO:0000256" key="4">
    <source>
        <dbReference type="ARBA" id="ARBA00022777"/>
    </source>
</evidence>
<dbReference type="EMBL" id="CAJJDN010000001">
    <property type="protein sequence ID" value="CAD8045399.1"/>
    <property type="molecule type" value="Genomic_DNA"/>
</dbReference>
<evidence type="ECO:0000313" key="13">
    <source>
        <dbReference type="EMBL" id="CAD8045399.1"/>
    </source>
</evidence>
<dbReference type="FunFam" id="3.30.200.20:FF:001072">
    <property type="entry name" value="Uncharacterized protein"/>
    <property type="match status" value="1"/>
</dbReference>
<dbReference type="OrthoDB" id="6513151at2759"/>
<feature type="cross-link" description="Glycyl lysine isopeptide (Lys-Gly) (interchain with G-Cter in SUMO2)" evidence="8">
    <location>
        <position position="279"/>
    </location>
</feature>
<keyword evidence="14" id="KW-1185">Reference proteome</keyword>
<gene>
    <name evidence="13" type="ORF">PSON_ATCC_30995.1.T0010027</name>
</gene>
<evidence type="ECO:0000256" key="6">
    <source>
        <dbReference type="PIRSR" id="PIRSR630616-1"/>
    </source>
</evidence>
<dbReference type="PANTHER" id="PTHR24350">
    <property type="entry name" value="SERINE/THREONINE-PROTEIN KINASE IAL-RELATED"/>
    <property type="match status" value="1"/>
</dbReference>
<dbReference type="FunFam" id="1.10.510.10:FF:000235">
    <property type="entry name" value="Serine/threonine-protein kinase ark1"/>
    <property type="match status" value="1"/>
</dbReference>
<dbReference type="InterPro" id="IPR000719">
    <property type="entry name" value="Prot_kinase_dom"/>
</dbReference>
<comment type="catalytic activity">
    <reaction evidence="11">
        <text>L-seryl-[protein] + ATP = O-phospho-L-seryl-[protein] + ADP + H(+)</text>
        <dbReference type="Rhea" id="RHEA:17989"/>
        <dbReference type="Rhea" id="RHEA-COMP:9863"/>
        <dbReference type="Rhea" id="RHEA-COMP:11604"/>
        <dbReference type="ChEBI" id="CHEBI:15378"/>
        <dbReference type="ChEBI" id="CHEBI:29999"/>
        <dbReference type="ChEBI" id="CHEBI:30616"/>
        <dbReference type="ChEBI" id="CHEBI:83421"/>
        <dbReference type="ChEBI" id="CHEBI:456216"/>
        <dbReference type="EC" id="2.7.11.1"/>
    </reaction>
</comment>
<dbReference type="AlphaFoldDB" id="A0A8S1JV16"/>
<organism evidence="13 14">
    <name type="scientific">Paramecium sonneborni</name>
    <dbReference type="NCBI Taxonomy" id="65129"/>
    <lineage>
        <taxon>Eukaryota</taxon>
        <taxon>Sar</taxon>
        <taxon>Alveolata</taxon>
        <taxon>Ciliophora</taxon>
        <taxon>Intramacronucleata</taxon>
        <taxon>Oligohymenophorea</taxon>
        <taxon>Peniculida</taxon>
        <taxon>Parameciidae</taxon>
        <taxon>Paramecium</taxon>
    </lineage>
</organism>
<name>A0A8S1JV16_9CILI</name>
<keyword evidence="4 11" id="KW-0418">Kinase</keyword>
<comment type="catalytic activity">
    <reaction evidence="11">
        <text>L-threonyl-[protein] + ATP = O-phospho-L-threonyl-[protein] + ADP + H(+)</text>
        <dbReference type="Rhea" id="RHEA:46608"/>
        <dbReference type="Rhea" id="RHEA-COMP:11060"/>
        <dbReference type="Rhea" id="RHEA-COMP:11605"/>
        <dbReference type="ChEBI" id="CHEBI:15378"/>
        <dbReference type="ChEBI" id="CHEBI:30013"/>
        <dbReference type="ChEBI" id="CHEBI:30616"/>
        <dbReference type="ChEBI" id="CHEBI:61977"/>
        <dbReference type="ChEBI" id="CHEBI:456216"/>
        <dbReference type="EC" id="2.7.11.1"/>
    </reaction>
</comment>
<dbReference type="InterPro" id="IPR008271">
    <property type="entry name" value="Ser/Thr_kinase_AS"/>
</dbReference>
<dbReference type="EC" id="2.7.11.1" evidence="11"/>
<feature type="binding site" evidence="7 9">
    <location>
        <position position="181"/>
    </location>
    <ligand>
        <name>ATP</name>
        <dbReference type="ChEBI" id="CHEBI:30616"/>
    </ligand>
</feature>
<protein>
    <recommendedName>
        <fullName evidence="11">Aurora kinase</fullName>
        <ecNumber evidence="11">2.7.11.1</ecNumber>
    </recommendedName>
</protein>
<dbReference type="InterPro" id="IPR030616">
    <property type="entry name" value="Aur-like"/>
</dbReference>
<accession>A0A8S1JV16</accession>
<evidence type="ECO:0000313" key="14">
    <source>
        <dbReference type="Proteomes" id="UP000692954"/>
    </source>
</evidence>